<proteinExistence type="predicted"/>
<dbReference type="PANTHER" id="PTHR33969">
    <property type="entry name" value="SEGREGATION AND CONDENSATION PROTEIN A"/>
    <property type="match status" value="1"/>
</dbReference>
<dbReference type="AlphaFoldDB" id="A0A0G1T609"/>
<gene>
    <name evidence="2" type="ORF">UY02_C0004G0014</name>
</gene>
<dbReference type="InterPro" id="IPR003768">
    <property type="entry name" value="ScpA"/>
</dbReference>
<organism evidence="2 3">
    <name type="scientific">Candidatus Giovannonibacteria bacterium GW2011_GWB1_47_6b</name>
    <dbReference type="NCBI Taxonomy" id="1618655"/>
    <lineage>
        <taxon>Bacteria</taxon>
        <taxon>Candidatus Giovannoniibacteriota</taxon>
    </lineage>
</organism>
<accession>A0A0G1T609</accession>
<dbReference type="InterPro" id="IPR023093">
    <property type="entry name" value="ScpA-like_C"/>
</dbReference>
<dbReference type="Gene3D" id="6.10.250.2410">
    <property type="match status" value="1"/>
</dbReference>
<evidence type="ECO:0000256" key="1">
    <source>
        <dbReference type="ARBA" id="ARBA00044777"/>
    </source>
</evidence>
<evidence type="ECO:0000313" key="2">
    <source>
        <dbReference type="EMBL" id="KKU77269.1"/>
    </source>
</evidence>
<dbReference type="PANTHER" id="PTHR33969:SF2">
    <property type="entry name" value="SEGREGATION AND CONDENSATION PROTEIN A"/>
    <property type="match status" value="1"/>
</dbReference>
<protein>
    <recommendedName>
        <fullName evidence="1">Segregation and condensation protein A</fullName>
    </recommendedName>
</protein>
<dbReference type="Pfam" id="PF02616">
    <property type="entry name" value="SMC_ScpA"/>
    <property type="match status" value="1"/>
</dbReference>
<dbReference type="Gene3D" id="1.10.10.580">
    <property type="entry name" value="Structural maintenance of chromosome 1. Chain E"/>
    <property type="match status" value="1"/>
</dbReference>
<sequence>MTKYEVNISQFTGPLGKLLELIEAQHLEITQISLAEVTADFLRYVKNIGEKVEPGTLADFLVVAAKLVLIKSKVLLPILELTKEEEEEIHDLEGRLKIYQEFKLAGEHLRTLWDKNKPAHSRPLFLNLGEGAVFYPPLGLKAETLAQAIQNLAAALQALIPEQQTVKKSVVTIEQKIEELLNRFKEASRQSFVGLTKEKTRGEVIILFLAILHLVKDKLIQAEQGARFSDITVQKIS</sequence>
<comment type="caution">
    <text evidence="2">The sequence shown here is derived from an EMBL/GenBank/DDBJ whole genome shotgun (WGS) entry which is preliminary data.</text>
</comment>
<dbReference type="Proteomes" id="UP000034682">
    <property type="component" value="Unassembled WGS sequence"/>
</dbReference>
<evidence type="ECO:0000313" key="3">
    <source>
        <dbReference type="Proteomes" id="UP000034682"/>
    </source>
</evidence>
<reference evidence="2 3" key="1">
    <citation type="journal article" date="2015" name="Nature">
        <title>rRNA introns, odd ribosomes, and small enigmatic genomes across a large radiation of phyla.</title>
        <authorList>
            <person name="Brown C.T."/>
            <person name="Hug L.A."/>
            <person name="Thomas B.C."/>
            <person name="Sharon I."/>
            <person name="Castelle C.J."/>
            <person name="Singh A."/>
            <person name="Wilkins M.J."/>
            <person name="Williams K.H."/>
            <person name="Banfield J.F."/>
        </authorList>
    </citation>
    <scope>NUCLEOTIDE SEQUENCE [LARGE SCALE GENOMIC DNA]</scope>
</reference>
<dbReference type="EMBL" id="LCOK01000004">
    <property type="protein sequence ID" value="KKU77269.1"/>
    <property type="molecule type" value="Genomic_DNA"/>
</dbReference>
<name>A0A0G1T609_9BACT</name>